<dbReference type="KEGG" id="rher:EHE19_017095"/>
<dbReference type="Proteomes" id="UP000306409">
    <property type="component" value="Chromosome"/>
</dbReference>
<dbReference type="Gene3D" id="3.30.2400.10">
    <property type="entry name" value="Major capsid protein gp5"/>
    <property type="match status" value="1"/>
</dbReference>
<dbReference type="EMBL" id="CP061336">
    <property type="protein sequence ID" value="QNU66547.1"/>
    <property type="molecule type" value="Genomic_DNA"/>
</dbReference>
<evidence type="ECO:0000313" key="3">
    <source>
        <dbReference type="EMBL" id="QNU66547.1"/>
    </source>
</evidence>
<reference evidence="3 4" key="1">
    <citation type="submission" date="2020-09" db="EMBL/GenBank/DDBJ databases">
        <title>Characterization and genome sequencing of Ruminiclostridium sp. nov. MA18.</title>
        <authorList>
            <person name="Rettenmaier R."/>
            <person name="Kowollik M.-L."/>
            <person name="Liebl W."/>
            <person name="Zverlov V."/>
        </authorList>
    </citation>
    <scope>NUCLEOTIDE SEQUENCE [LARGE SCALE GENOMIC DNA]</scope>
    <source>
        <strain evidence="3 4">MA18</strain>
    </source>
</reference>
<name>A0A4U7JAF6_9FIRM</name>
<dbReference type="InterPro" id="IPR054612">
    <property type="entry name" value="Phage_capsid-like_C"/>
</dbReference>
<comment type="subcellular location">
    <subcellularLocation>
        <location evidence="1">Virion</location>
    </subcellularLocation>
</comment>
<dbReference type="Pfam" id="PF05065">
    <property type="entry name" value="Phage_capsid"/>
    <property type="match status" value="1"/>
</dbReference>
<proteinExistence type="predicted"/>
<dbReference type="NCBIfam" id="TIGR01554">
    <property type="entry name" value="major_cap_HK97"/>
    <property type="match status" value="1"/>
</dbReference>
<sequence length="396" mass="43935">MNQIMELREKRNKAWEAAKGFLDSKQSEDGIVSAEDTATYEKMEMEVVSLGNEIKRLERQCKLDAELSKPTSNYAFNKPNQTHARQNRASDNYKKAFWNMMRGKLNSEVQNTLTIGTDTQGGYLVPDEFENTLLQALEEENVFRRIASVIKTSSGDMRIPMIAAHGTASWADEGAAITESDEAFSKIYIGAHKLATMLKVSEELLGDSGFDIPKYIAGEFARRIGKAEEAAFISGDGNSKPSGILIETGGAEIGVTAASATTITADEIIDLYYSLRLPYRKNAVFIMNDATVKAIRKLKDGSGEYIWHPSLAAGQPDTILGRPVETTEFMPQIASASKVIAFGDFSYYWVADRQAKSFQRLNELFARNGQVGFKAFERVDGKLMLPEAIKVLKMKQ</sequence>
<evidence type="ECO:0000259" key="2">
    <source>
        <dbReference type="Pfam" id="PF05065"/>
    </source>
</evidence>
<evidence type="ECO:0000313" key="4">
    <source>
        <dbReference type="Proteomes" id="UP000306409"/>
    </source>
</evidence>
<keyword evidence="4" id="KW-1185">Reference proteome</keyword>
<gene>
    <name evidence="3" type="ORF">EHE19_017095</name>
</gene>
<dbReference type="OrthoDB" id="9786516at2"/>
<accession>A0A4U7JAF6</accession>
<dbReference type="RefSeq" id="WP_137699163.1">
    <property type="nucleotide sequence ID" value="NZ_CP061336.1"/>
</dbReference>
<protein>
    <submittedName>
        <fullName evidence="3">Phage major capsid protein</fullName>
    </submittedName>
</protein>
<dbReference type="AlphaFoldDB" id="A0A4U7JAF6"/>
<organism evidence="3 4">
    <name type="scientific">Ruminiclostridium herbifermentans</name>
    <dbReference type="NCBI Taxonomy" id="2488810"/>
    <lineage>
        <taxon>Bacteria</taxon>
        <taxon>Bacillati</taxon>
        <taxon>Bacillota</taxon>
        <taxon>Clostridia</taxon>
        <taxon>Eubacteriales</taxon>
        <taxon>Oscillospiraceae</taxon>
        <taxon>Ruminiclostridium</taxon>
    </lineage>
</organism>
<dbReference type="InterPro" id="IPR024455">
    <property type="entry name" value="Phage_capsid"/>
</dbReference>
<evidence type="ECO:0000256" key="1">
    <source>
        <dbReference type="ARBA" id="ARBA00004328"/>
    </source>
</evidence>
<dbReference type="Gene3D" id="3.30.2320.10">
    <property type="entry name" value="hypothetical protein PF0899 domain"/>
    <property type="match status" value="1"/>
</dbReference>
<feature type="domain" description="Phage capsid-like C-terminal" evidence="2">
    <location>
        <begin position="121"/>
        <end position="394"/>
    </location>
</feature>
<dbReference type="SUPFAM" id="SSF56563">
    <property type="entry name" value="Major capsid protein gp5"/>
    <property type="match status" value="1"/>
</dbReference>